<name>A0ACC1YN84_MELAZ</name>
<keyword evidence="1" id="KW-0812">Transmembrane</keyword>
<organism evidence="1 2">
    <name type="scientific">Melia azedarach</name>
    <name type="common">Chinaberry tree</name>
    <dbReference type="NCBI Taxonomy" id="155640"/>
    <lineage>
        <taxon>Eukaryota</taxon>
        <taxon>Viridiplantae</taxon>
        <taxon>Streptophyta</taxon>
        <taxon>Embryophyta</taxon>
        <taxon>Tracheophyta</taxon>
        <taxon>Spermatophyta</taxon>
        <taxon>Magnoliopsida</taxon>
        <taxon>eudicotyledons</taxon>
        <taxon>Gunneridae</taxon>
        <taxon>Pentapetalae</taxon>
        <taxon>rosids</taxon>
        <taxon>malvids</taxon>
        <taxon>Sapindales</taxon>
        <taxon>Meliaceae</taxon>
        <taxon>Melia</taxon>
    </lineage>
</organism>
<dbReference type="Proteomes" id="UP001164539">
    <property type="component" value="Chromosome 2"/>
</dbReference>
<accession>A0ACC1YN84</accession>
<comment type="caution">
    <text evidence="1">The sequence shown here is derived from an EMBL/GenBank/DDBJ whole genome shotgun (WGS) entry which is preliminary data.</text>
</comment>
<sequence length="144" mass="15484">MEAASISSTSFSITPISNTTPSSNYSKSNTVSFSFRRRSRRFCSNNLIANGRSAAAPVAAAINDVSAVAHPAQVEVTWQIIVGTIAGVTPFVVAGIEFGKRIIAQRRCEVCGGSGLVLREKDYCKCPGCGGFLPWQSWRRFFTG</sequence>
<protein>
    <submittedName>
        <fullName evidence="1">Transmembrane protein</fullName>
    </submittedName>
</protein>
<gene>
    <name evidence="1" type="ORF">OWV82_004124</name>
</gene>
<dbReference type="EMBL" id="CM051395">
    <property type="protein sequence ID" value="KAJ4725227.1"/>
    <property type="molecule type" value="Genomic_DNA"/>
</dbReference>
<keyword evidence="1" id="KW-0472">Membrane</keyword>
<proteinExistence type="predicted"/>
<evidence type="ECO:0000313" key="1">
    <source>
        <dbReference type="EMBL" id="KAJ4725227.1"/>
    </source>
</evidence>
<keyword evidence="2" id="KW-1185">Reference proteome</keyword>
<reference evidence="1 2" key="1">
    <citation type="journal article" date="2023" name="Science">
        <title>Complex scaffold remodeling in plant triterpene biosynthesis.</title>
        <authorList>
            <person name="De La Pena R."/>
            <person name="Hodgson H."/>
            <person name="Liu J.C."/>
            <person name="Stephenson M.J."/>
            <person name="Martin A.C."/>
            <person name="Owen C."/>
            <person name="Harkess A."/>
            <person name="Leebens-Mack J."/>
            <person name="Jimenez L.E."/>
            <person name="Osbourn A."/>
            <person name="Sattely E.S."/>
        </authorList>
    </citation>
    <scope>NUCLEOTIDE SEQUENCE [LARGE SCALE GENOMIC DNA]</scope>
    <source>
        <strain evidence="2">cv. JPN11</strain>
        <tissue evidence="1">Leaf</tissue>
    </source>
</reference>
<evidence type="ECO:0000313" key="2">
    <source>
        <dbReference type="Proteomes" id="UP001164539"/>
    </source>
</evidence>